<dbReference type="Pfam" id="PF00564">
    <property type="entry name" value="PB1"/>
    <property type="match status" value="1"/>
</dbReference>
<dbReference type="SMART" id="SM00666">
    <property type="entry name" value="PB1"/>
    <property type="match status" value="1"/>
</dbReference>
<feature type="compositionally biased region" description="Polar residues" evidence="1">
    <location>
        <begin position="275"/>
        <end position="287"/>
    </location>
</feature>
<evidence type="ECO:0000313" key="3">
    <source>
        <dbReference type="EMBL" id="RIA96026.1"/>
    </source>
</evidence>
<dbReference type="PANTHER" id="PTHR20930">
    <property type="entry name" value="OVARIAN CARCINOMA ANTIGEN CA125-RELATED"/>
    <property type="match status" value="1"/>
</dbReference>
<dbReference type="SUPFAM" id="SSF54277">
    <property type="entry name" value="CAD &amp; PB1 domains"/>
    <property type="match status" value="1"/>
</dbReference>
<feature type="region of interest" description="Disordered" evidence="1">
    <location>
        <begin position="227"/>
        <end position="287"/>
    </location>
</feature>
<comment type="caution">
    <text evidence="3">The sequence shown here is derived from an EMBL/GenBank/DDBJ whole genome shotgun (WGS) entry which is preliminary data.</text>
</comment>
<dbReference type="PROSITE" id="PS51745">
    <property type="entry name" value="PB1"/>
    <property type="match status" value="1"/>
</dbReference>
<proteinExistence type="predicted"/>
<evidence type="ECO:0000259" key="2">
    <source>
        <dbReference type="PROSITE" id="PS51745"/>
    </source>
</evidence>
<organism evidence="3 4">
    <name type="scientific">Glomus cerebriforme</name>
    <dbReference type="NCBI Taxonomy" id="658196"/>
    <lineage>
        <taxon>Eukaryota</taxon>
        <taxon>Fungi</taxon>
        <taxon>Fungi incertae sedis</taxon>
        <taxon>Mucoromycota</taxon>
        <taxon>Glomeromycotina</taxon>
        <taxon>Glomeromycetes</taxon>
        <taxon>Glomerales</taxon>
        <taxon>Glomeraceae</taxon>
        <taxon>Glomus</taxon>
    </lineage>
</organism>
<dbReference type="Proteomes" id="UP000265703">
    <property type="component" value="Unassembled WGS sequence"/>
</dbReference>
<dbReference type="InterPro" id="IPR053793">
    <property type="entry name" value="PB1-like"/>
</dbReference>
<evidence type="ECO:0000313" key="4">
    <source>
        <dbReference type="Proteomes" id="UP000265703"/>
    </source>
</evidence>
<dbReference type="OrthoDB" id="1594986at2759"/>
<dbReference type="CDD" id="cd05992">
    <property type="entry name" value="PB1"/>
    <property type="match status" value="1"/>
</dbReference>
<reference evidence="3 4" key="1">
    <citation type="submission" date="2018-06" db="EMBL/GenBank/DDBJ databases">
        <title>Comparative genomics reveals the genomic features of Rhizophagus irregularis, R. cerebriforme, R. diaphanum and Gigaspora rosea, and their symbiotic lifestyle signature.</title>
        <authorList>
            <person name="Morin E."/>
            <person name="San Clemente H."/>
            <person name="Chen E.C.H."/>
            <person name="De La Providencia I."/>
            <person name="Hainaut M."/>
            <person name="Kuo A."/>
            <person name="Kohler A."/>
            <person name="Murat C."/>
            <person name="Tang N."/>
            <person name="Roy S."/>
            <person name="Loubradou J."/>
            <person name="Henrissat B."/>
            <person name="Grigoriev I.V."/>
            <person name="Corradi N."/>
            <person name="Roux C."/>
            <person name="Martin F.M."/>
        </authorList>
    </citation>
    <scope>NUCLEOTIDE SEQUENCE [LARGE SCALE GENOMIC DNA]</scope>
    <source>
        <strain evidence="3 4">DAOM 227022</strain>
    </source>
</reference>
<name>A0A397TGI4_9GLOM</name>
<dbReference type="InterPro" id="IPR000270">
    <property type="entry name" value="PB1_dom"/>
</dbReference>
<dbReference type="PANTHER" id="PTHR20930:SF0">
    <property type="entry name" value="PROTEIN ILRUN"/>
    <property type="match status" value="1"/>
</dbReference>
<dbReference type="AlphaFoldDB" id="A0A397TGI4"/>
<accession>A0A397TGI4</accession>
<dbReference type="EMBL" id="QKYT01000052">
    <property type="protein sequence ID" value="RIA96026.1"/>
    <property type="molecule type" value="Genomic_DNA"/>
</dbReference>
<protein>
    <recommendedName>
        <fullName evidence="2">PB1 domain-containing protein</fullName>
    </recommendedName>
</protein>
<feature type="domain" description="PB1" evidence="2">
    <location>
        <begin position="1"/>
        <end position="79"/>
    </location>
</feature>
<dbReference type="Gene3D" id="3.10.20.90">
    <property type="entry name" value="Phosphatidylinositol 3-kinase Catalytic Subunit, Chain A, domain 1"/>
    <property type="match status" value="1"/>
</dbReference>
<evidence type="ECO:0000256" key="1">
    <source>
        <dbReference type="SAM" id="MobiDB-lite"/>
    </source>
</evidence>
<feature type="compositionally biased region" description="Polar residues" evidence="1">
    <location>
        <begin position="110"/>
        <end position="127"/>
    </location>
</feature>
<sequence>MVNIKVIHKEAVRRFTLPSSATWIELEAKLRTLFTIPALSPFTLSYTDEDNDIITLSTDIELQEILSSAPTIKFNLKFSTSGDSSDSEDSGNEVWVLEGGNVPPRKRADSVTTIETVETDTSQDNVTQRNIISTTNQEIQEPQYIEIGSRDINETSSNQKILMEEEDDDDSEKVDKKTSKKNVLDDEFFESSEKVDKKTSKKNVLDDEFFESLNSIKLTRVISQLEVEDEQETTISQSQLEEDEQETTISQSRLEVEDEQETISQSRLEVENEQETIPSNTTFTRPSFLEQDQPQDLEVDLQHFQMMIELNQDSIKENPQLVANIRDIMDQIQRLDSYRQPTTHRHNHLKLIALSHHQFLDLFQKQLKLHGLVNHQMEKVDEMVEVVDVDVVDIDTIIEIIAMVIIIIVMNKKNQKGKNQKK</sequence>
<keyword evidence="4" id="KW-1185">Reference proteome</keyword>
<gene>
    <name evidence="3" type="ORF">C1645_435849</name>
</gene>
<feature type="region of interest" description="Disordered" evidence="1">
    <location>
        <begin position="80"/>
        <end position="127"/>
    </location>
</feature>